<keyword evidence="6" id="KW-1185">Reference proteome</keyword>
<dbReference type="CDD" id="cd00067">
    <property type="entry name" value="GAL4"/>
    <property type="match status" value="1"/>
</dbReference>
<dbReference type="GO" id="GO:0008270">
    <property type="term" value="F:zinc ion binding"/>
    <property type="evidence" value="ECO:0007669"/>
    <property type="project" value="InterPro"/>
</dbReference>
<feature type="compositionally biased region" description="Polar residues" evidence="3">
    <location>
        <begin position="1"/>
        <end position="16"/>
    </location>
</feature>
<reference evidence="5 6" key="1">
    <citation type="submission" date="2023-11" db="EMBL/GenBank/DDBJ databases">
        <title>An acidophilic fungus is an integral part of prey digestion in a carnivorous sundew plant.</title>
        <authorList>
            <person name="Tsai I.J."/>
        </authorList>
    </citation>
    <scope>NUCLEOTIDE SEQUENCE [LARGE SCALE GENOMIC DNA]</scope>
    <source>
        <strain evidence="5">169a</strain>
    </source>
</reference>
<evidence type="ECO:0000256" key="1">
    <source>
        <dbReference type="ARBA" id="ARBA00004123"/>
    </source>
</evidence>
<dbReference type="PANTHER" id="PTHR37534:SF3">
    <property type="entry name" value="ZN(II)2CYS6 TRANSCRIPTION FACTOR (EUROFUNG)"/>
    <property type="match status" value="1"/>
</dbReference>
<feature type="domain" description="Zn(2)-C6 fungal-type" evidence="4">
    <location>
        <begin position="34"/>
        <end position="64"/>
    </location>
</feature>
<dbReference type="EMBL" id="CP138582">
    <property type="protein sequence ID" value="WPG99203.1"/>
    <property type="molecule type" value="Genomic_DNA"/>
</dbReference>
<dbReference type="SUPFAM" id="SSF57701">
    <property type="entry name" value="Zn2/Cys6 DNA-binding domain"/>
    <property type="match status" value="1"/>
</dbReference>
<dbReference type="PROSITE" id="PS00463">
    <property type="entry name" value="ZN2_CY6_FUNGAL_1"/>
    <property type="match status" value="1"/>
</dbReference>
<evidence type="ECO:0000259" key="4">
    <source>
        <dbReference type="PROSITE" id="PS50048"/>
    </source>
</evidence>
<dbReference type="SMART" id="SM00066">
    <property type="entry name" value="GAL4"/>
    <property type="match status" value="1"/>
</dbReference>
<proteinExistence type="predicted"/>
<dbReference type="GO" id="GO:0005634">
    <property type="term" value="C:nucleus"/>
    <property type="evidence" value="ECO:0007669"/>
    <property type="project" value="UniProtKB-SubCell"/>
</dbReference>
<dbReference type="GO" id="GO:0000981">
    <property type="term" value="F:DNA-binding transcription factor activity, RNA polymerase II-specific"/>
    <property type="evidence" value="ECO:0007669"/>
    <property type="project" value="InterPro"/>
</dbReference>
<protein>
    <recommendedName>
        <fullName evidence="4">Zn(2)-C6 fungal-type domain-containing protein</fullName>
    </recommendedName>
</protein>
<accession>A0AAQ3R6A3</accession>
<evidence type="ECO:0000313" key="5">
    <source>
        <dbReference type="EMBL" id="WPG99203.1"/>
    </source>
</evidence>
<sequence length="603" mass="67927">MQVPQECTSPAATSLGSARKPRKSRGRGLRTTTGCTICRKRHTKCDEAKPICGPCAKGDRPCTYGPVPETTTISGIDGENSVPDRAGSLQPSETYDEHMWTKIPQDDMQITSQPWNTTPEERQIVSPQSHYSGSTGYDTETAPLRWFGLLAGDAANVGKEASPNDTLGITALSPQLQQNYADSTSQSPPISTPNYAETVALQNASILVEPLVNTPMSSSSTGIDDERSHWQLADPIQLQGHEHVVYQHYVTGVSLWIDLLDPFKHFSLHVPHMALYNEGLMKAVLALGSRYLSIKSTDRSQVHFCQNSALQYYQETLQYLRSAVRYASYKNSPELLITVLLISTYEMIEGPSRNWERHLKGVYWIQRSRNIHQDTSRLELAIWWAWLRQDVWAAFRERRRCFSSFNPPRPCAITYNWDMATHIWWILGQAVNYSSDVEKEQSQDKVADRILTGNNLLGALERWRESTSVHFQPLPYEDHSRHAFKPLWFQPSAMGTALQVYCMARILLLVHQPAAGGFLEIMGRDRKIMDCVEMIGGIALKLDDEASCVVSIQCLFVAGNYCTDVSKREDIADIMRKHFVITGWPSNVDLVDELRSALAKTAR</sequence>
<feature type="region of interest" description="Disordered" evidence="3">
    <location>
        <begin position="1"/>
        <end position="30"/>
    </location>
</feature>
<feature type="compositionally biased region" description="Basic residues" evidence="3">
    <location>
        <begin position="19"/>
        <end position="28"/>
    </location>
</feature>
<dbReference type="GO" id="GO:0000976">
    <property type="term" value="F:transcription cis-regulatory region binding"/>
    <property type="evidence" value="ECO:0007669"/>
    <property type="project" value="TreeGrafter"/>
</dbReference>
<dbReference type="InterPro" id="IPR021858">
    <property type="entry name" value="Fun_TF"/>
</dbReference>
<dbReference type="PROSITE" id="PS50048">
    <property type="entry name" value="ZN2_CY6_FUNGAL_2"/>
    <property type="match status" value="1"/>
</dbReference>
<evidence type="ECO:0000313" key="6">
    <source>
        <dbReference type="Proteomes" id="UP001303373"/>
    </source>
</evidence>
<dbReference type="InterPro" id="IPR001138">
    <property type="entry name" value="Zn2Cys6_DnaBD"/>
</dbReference>
<dbReference type="AlphaFoldDB" id="A0AAQ3R6A3"/>
<dbReference type="Proteomes" id="UP001303373">
    <property type="component" value="Chromosome 3"/>
</dbReference>
<evidence type="ECO:0000256" key="2">
    <source>
        <dbReference type="ARBA" id="ARBA00023242"/>
    </source>
</evidence>
<dbReference type="GO" id="GO:0045944">
    <property type="term" value="P:positive regulation of transcription by RNA polymerase II"/>
    <property type="evidence" value="ECO:0007669"/>
    <property type="project" value="TreeGrafter"/>
</dbReference>
<keyword evidence="2" id="KW-0539">Nucleus</keyword>
<dbReference type="CDD" id="cd12148">
    <property type="entry name" value="fungal_TF_MHR"/>
    <property type="match status" value="1"/>
</dbReference>
<dbReference type="InterPro" id="IPR036864">
    <property type="entry name" value="Zn2-C6_fun-type_DNA-bd_sf"/>
</dbReference>
<dbReference type="Pfam" id="PF11951">
    <property type="entry name" value="Fungal_trans_2"/>
    <property type="match status" value="1"/>
</dbReference>
<evidence type="ECO:0000256" key="3">
    <source>
        <dbReference type="SAM" id="MobiDB-lite"/>
    </source>
</evidence>
<dbReference type="Pfam" id="PF00172">
    <property type="entry name" value="Zn_clus"/>
    <property type="match status" value="1"/>
</dbReference>
<organism evidence="5 6">
    <name type="scientific">Acrodontium crateriforme</name>
    <dbReference type="NCBI Taxonomy" id="150365"/>
    <lineage>
        <taxon>Eukaryota</taxon>
        <taxon>Fungi</taxon>
        <taxon>Dikarya</taxon>
        <taxon>Ascomycota</taxon>
        <taxon>Pezizomycotina</taxon>
        <taxon>Dothideomycetes</taxon>
        <taxon>Dothideomycetidae</taxon>
        <taxon>Mycosphaerellales</taxon>
        <taxon>Teratosphaeriaceae</taxon>
        <taxon>Acrodontium</taxon>
    </lineage>
</organism>
<gene>
    <name evidence="5" type="ORF">R9X50_00201400</name>
</gene>
<comment type="subcellular location">
    <subcellularLocation>
        <location evidence="1">Nucleus</location>
    </subcellularLocation>
</comment>
<dbReference type="Gene3D" id="4.10.240.10">
    <property type="entry name" value="Zn(2)-C6 fungal-type DNA-binding domain"/>
    <property type="match status" value="1"/>
</dbReference>
<dbReference type="PANTHER" id="PTHR37534">
    <property type="entry name" value="TRANSCRIPTIONAL ACTIVATOR PROTEIN UGA3"/>
    <property type="match status" value="1"/>
</dbReference>
<name>A0AAQ3R6A3_9PEZI</name>